<name>A0AAN7R388_TRANT</name>
<gene>
    <name evidence="2" type="ORF">SAY86_018556</name>
</gene>
<dbReference type="Proteomes" id="UP001346149">
    <property type="component" value="Unassembled WGS sequence"/>
</dbReference>
<dbReference type="NCBIfam" id="TIGR01570">
    <property type="entry name" value="A_thal_3588"/>
    <property type="match status" value="1"/>
</dbReference>
<feature type="region of interest" description="Disordered" evidence="1">
    <location>
        <begin position="31"/>
        <end position="58"/>
    </location>
</feature>
<dbReference type="InterPro" id="IPR006460">
    <property type="entry name" value="MIZ1-like_pln"/>
</dbReference>
<accession>A0AAN7R388</accession>
<keyword evidence="3" id="KW-1185">Reference proteome</keyword>
<dbReference type="EMBL" id="JAXQNO010000014">
    <property type="protein sequence ID" value="KAK4784188.1"/>
    <property type="molecule type" value="Genomic_DNA"/>
</dbReference>
<dbReference type="GO" id="GO:0010274">
    <property type="term" value="P:hydrotropism"/>
    <property type="evidence" value="ECO:0007669"/>
    <property type="project" value="InterPro"/>
</dbReference>
<protein>
    <recommendedName>
        <fullName evidence="4">Protein MIZU-KUSSEI 1</fullName>
    </recommendedName>
</protein>
<dbReference type="Pfam" id="PF04759">
    <property type="entry name" value="DUF617"/>
    <property type="match status" value="1"/>
</dbReference>
<evidence type="ECO:0000313" key="3">
    <source>
        <dbReference type="Proteomes" id="UP001346149"/>
    </source>
</evidence>
<dbReference type="PANTHER" id="PTHR31696">
    <property type="entry name" value="PROTEIN MIZU-KUSSEI 1"/>
    <property type="match status" value="1"/>
</dbReference>
<proteinExistence type="predicted"/>
<reference evidence="2 3" key="1">
    <citation type="journal article" date="2023" name="Hortic Res">
        <title>Pangenome of water caltrop reveals structural variations and asymmetric subgenome divergence after allopolyploidization.</title>
        <authorList>
            <person name="Zhang X."/>
            <person name="Chen Y."/>
            <person name="Wang L."/>
            <person name="Yuan Y."/>
            <person name="Fang M."/>
            <person name="Shi L."/>
            <person name="Lu R."/>
            <person name="Comes H.P."/>
            <person name="Ma Y."/>
            <person name="Chen Y."/>
            <person name="Huang G."/>
            <person name="Zhou Y."/>
            <person name="Zheng Z."/>
            <person name="Qiu Y."/>
        </authorList>
    </citation>
    <scope>NUCLEOTIDE SEQUENCE [LARGE SCALE GENOMIC DNA]</scope>
    <source>
        <strain evidence="2">F231</strain>
    </source>
</reference>
<comment type="caution">
    <text evidence="2">The sequence shown here is derived from an EMBL/GenBank/DDBJ whole genome shotgun (WGS) entry which is preliminary data.</text>
</comment>
<evidence type="ECO:0008006" key="4">
    <source>
        <dbReference type="Google" id="ProtNLM"/>
    </source>
</evidence>
<evidence type="ECO:0000313" key="2">
    <source>
        <dbReference type="EMBL" id="KAK4784188.1"/>
    </source>
</evidence>
<dbReference type="PANTHER" id="PTHR31696:SF14">
    <property type="entry name" value="PROTEIN MIZU-KUSSEI 1"/>
    <property type="match status" value="1"/>
</dbReference>
<dbReference type="AlphaFoldDB" id="A0AAN7R388"/>
<sequence>MKTVLNASPHESSFSFSRRFNWRKKLIEDEDGDEDGEEILGSVQHEQANDQWRKNKKKKKKFPQLAVSKLRSVLRSMGRGGRGSLRAGDVSRVVGTLFGYRRGSAHFAVQSDPREEPVFLIQLAASTSVLVREMASGVVRIVLECDRKVPKEAATGKKLLEEPLWRSYCNGRRCGYGLRRECGPEEARVLGALQPVSMGAGVIPGNEGEGHGGEGDMAGLGELMYMRARFERVIGSKDSEALYMMNPEGTGDGPELSFYVMRI</sequence>
<organism evidence="2 3">
    <name type="scientific">Trapa natans</name>
    <name type="common">Water chestnut</name>
    <dbReference type="NCBI Taxonomy" id="22666"/>
    <lineage>
        <taxon>Eukaryota</taxon>
        <taxon>Viridiplantae</taxon>
        <taxon>Streptophyta</taxon>
        <taxon>Embryophyta</taxon>
        <taxon>Tracheophyta</taxon>
        <taxon>Spermatophyta</taxon>
        <taxon>Magnoliopsida</taxon>
        <taxon>eudicotyledons</taxon>
        <taxon>Gunneridae</taxon>
        <taxon>Pentapetalae</taxon>
        <taxon>rosids</taxon>
        <taxon>malvids</taxon>
        <taxon>Myrtales</taxon>
        <taxon>Lythraceae</taxon>
        <taxon>Trapa</taxon>
    </lineage>
</organism>
<evidence type="ECO:0000256" key="1">
    <source>
        <dbReference type="SAM" id="MobiDB-lite"/>
    </source>
</evidence>